<feature type="non-terminal residue" evidence="1">
    <location>
        <position position="214"/>
    </location>
</feature>
<protein>
    <submittedName>
        <fullName evidence="1">Uncharacterized protein</fullName>
    </submittedName>
</protein>
<name>A0A9E7KNZ0_9LILI</name>
<sequence>MHYPPYLPLPKMEESINSSMDSAFFSKVGSASSEESGWTIYFEDFMATAAEKAGGVFSSGAVGESSVVSDAASSVVWKLSASFEVTEDYRELSLKKAKGKRLVDDDSLEDTASSPVSSPKARRMTTGRQLRVFCPWNLQENVVRDGNYHELKETVNGSEFIREKKRMYRAEEKRALFSSFVHVFDDWSYLLITMYKPMTMPSLPCTLHLNPIGV</sequence>
<dbReference type="PANTHER" id="PTHR33974">
    <property type="entry name" value="VASCULAR-RELATED UNKNOWN PROTEIN 1-RELATED"/>
    <property type="match status" value="1"/>
</dbReference>
<accession>A0A9E7KNZ0</accession>
<dbReference type="AlphaFoldDB" id="A0A9E7KNZ0"/>
<dbReference type="Proteomes" id="UP001055439">
    <property type="component" value="Chromosome 8"/>
</dbReference>
<proteinExistence type="predicted"/>
<gene>
    <name evidence="1" type="ORF">MUK42_12918</name>
</gene>
<dbReference type="InterPro" id="IPR039280">
    <property type="entry name" value="VUP"/>
</dbReference>
<dbReference type="PANTHER" id="PTHR33974:SF2">
    <property type="entry name" value="VASCULAR-RELATED UNKNOWN PROTEIN 1"/>
    <property type="match status" value="1"/>
</dbReference>
<organism evidence="1 2">
    <name type="scientific">Musa troglodytarum</name>
    <name type="common">fe'i banana</name>
    <dbReference type="NCBI Taxonomy" id="320322"/>
    <lineage>
        <taxon>Eukaryota</taxon>
        <taxon>Viridiplantae</taxon>
        <taxon>Streptophyta</taxon>
        <taxon>Embryophyta</taxon>
        <taxon>Tracheophyta</taxon>
        <taxon>Spermatophyta</taxon>
        <taxon>Magnoliopsida</taxon>
        <taxon>Liliopsida</taxon>
        <taxon>Zingiberales</taxon>
        <taxon>Musaceae</taxon>
        <taxon>Musa</taxon>
    </lineage>
</organism>
<keyword evidence="2" id="KW-1185">Reference proteome</keyword>
<evidence type="ECO:0000313" key="2">
    <source>
        <dbReference type="Proteomes" id="UP001055439"/>
    </source>
</evidence>
<dbReference type="EMBL" id="CP097510">
    <property type="protein sequence ID" value="URE22085.1"/>
    <property type="molecule type" value="Genomic_DNA"/>
</dbReference>
<evidence type="ECO:0000313" key="1">
    <source>
        <dbReference type="EMBL" id="URE22085.1"/>
    </source>
</evidence>
<dbReference type="OrthoDB" id="779856at2759"/>
<dbReference type="GO" id="GO:0010089">
    <property type="term" value="P:xylem development"/>
    <property type="evidence" value="ECO:0007669"/>
    <property type="project" value="InterPro"/>
</dbReference>
<reference evidence="1" key="1">
    <citation type="submission" date="2022-05" db="EMBL/GenBank/DDBJ databases">
        <title>The Musa troglodytarum L. genome provides insights into the mechanism of non-climacteric behaviour and enrichment of carotenoids.</title>
        <authorList>
            <person name="Wang J."/>
        </authorList>
    </citation>
    <scope>NUCLEOTIDE SEQUENCE</scope>
    <source>
        <tissue evidence="1">Leaf</tissue>
    </source>
</reference>